<comment type="caution">
    <text evidence="2">The sequence shown here is derived from an EMBL/GenBank/DDBJ whole genome shotgun (WGS) entry which is preliminary data.</text>
</comment>
<keyword evidence="1" id="KW-0732">Signal</keyword>
<keyword evidence="3" id="KW-1185">Reference proteome</keyword>
<evidence type="ECO:0000256" key="1">
    <source>
        <dbReference type="SAM" id="SignalP"/>
    </source>
</evidence>
<protein>
    <submittedName>
        <fullName evidence="2">Uncharacterized protein</fullName>
    </submittedName>
</protein>
<proteinExistence type="predicted"/>
<feature type="signal peptide" evidence="1">
    <location>
        <begin position="1"/>
        <end position="24"/>
    </location>
</feature>
<reference evidence="2" key="1">
    <citation type="submission" date="2022-08" db="EMBL/GenBank/DDBJ databases">
        <authorList>
            <person name="Gutierrez-Valencia J."/>
        </authorList>
    </citation>
    <scope>NUCLEOTIDE SEQUENCE</scope>
</reference>
<dbReference type="Proteomes" id="UP001154282">
    <property type="component" value="Unassembled WGS sequence"/>
</dbReference>
<gene>
    <name evidence="2" type="ORF">LITE_LOCUS3723</name>
</gene>
<evidence type="ECO:0000313" key="3">
    <source>
        <dbReference type="Proteomes" id="UP001154282"/>
    </source>
</evidence>
<dbReference type="AlphaFoldDB" id="A0AAV0HBW0"/>
<accession>A0AAV0HBW0</accession>
<dbReference type="EMBL" id="CAMGYJ010000002">
    <property type="protein sequence ID" value="CAI0382810.1"/>
    <property type="molecule type" value="Genomic_DNA"/>
</dbReference>
<name>A0AAV0HBW0_9ROSI</name>
<feature type="chain" id="PRO_5043650811" evidence="1">
    <location>
        <begin position="25"/>
        <end position="83"/>
    </location>
</feature>
<sequence length="83" mass="9454">MKSSMMFLFLLLGICLLHGNGVAAQQHAELCAFARIPTIDVDPQYECLRDYCNHACQLKYGKSVLGWCDYQIFCTCFKACKKH</sequence>
<evidence type="ECO:0000313" key="2">
    <source>
        <dbReference type="EMBL" id="CAI0382810.1"/>
    </source>
</evidence>
<organism evidence="2 3">
    <name type="scientific">Linum tenue</name>
    <dbReference type="NCBI Taxonomy" id="586396"/>
    <lineage>
        <taxon>Eukaryota</taxon>
        <taxon>Viridiplantae</taxon>
        <taxon>Streptophyta</taxon>
        <taxon>Embryophyta</taxon>
        <taxon>Tracheophyta</taxon>
        <taxon>Spermatophyta</taxon>
        <taxon>Magnoliopsida</taxon>
        <taxon>eudicotyledons</taxon>
        <taxon>Gunneridae</taxon>
        <taxon>Pentapetalae</taxon>
        <taxon>rosids</taxon>
        <taxon>fabids</taxon>
        <taxon>Malpighiales</taxon>
        <taxon>Linaceae</taxon>
        <taxon>Linum</taxon>
    </lineage>
</organism>